<dbReference type="Gene3D" id="1.10.1410.40">
    <property type="match status" value="1"/>
</dbReference>
<evidence type="ECO:0000313" key="10">
    <source>
        <dbReference type="Proteomes" id="UP000008068"/>
    </source>
</evidence>
<dbReference type="GO" id="GO:0071013">
    <property type="term" value="C:catalytic step 2 spliceosome"/>
    <property type="evidence" value="ECO:0007669"/>
    <property type="project" value="TreeGrafter"/>
</dbReference>
<dbReference type="InterPro" id="IPR006561">
    <property type="entry name" value="DZF_dom"/>
</dbReference>
<dbReference type="InterPro" id="IPR049402">
    <property type="entry name" value="DZF_dom_C"/>
</dbReference>
<evidence type="ECO:0000259" key="8">
    <source>
        <dbReference type="PROSITE" id="PS51703"/>
    </source>
</evidence>
<evidence type="ECO:0000256" key="7">
    <source>
        <dbReference type="SAM" id="MobiDB-lite"/>
    </source>
</evidence>
<dbReference type="SMART" id="SM00572">
    <property type="entry name" value="DZF"/>
    <property type="match status" value="1"/>
</dbReference>
<dbReference type="EMBL" id="GL379909">
    <property type="protein sequence ID" value="EGT33993.1"/>
    <property type="molecule type" value="Genomic_DNA"/>
</dbReference>
<keyword evidence="5" id="KW-0804">Transcription</keyword>
<name>G0NM70_CAEBE</name>
<dbReference type="PROSITE" id="PS51703">
    <property type="entry name" value="DZF"/>
    <property type="match status" value="1"/>
</dbReference>
<keyword evidence="10" id="KW-1185">Reference proteome</keyword>
<dbReference type="InterPro" id="IPR052134">
    <property type="entry name" value="ILF2"/>
</dbReference>
<accession>G0NM70</accession>
<evidence type="ECO:0000313" key="9">
    <source>
        <dbReference type="EMBL" id="EGT33993.1"/>
    </source>
</evidence>
<dbReference type="GO" id="GO:0045893">
    <property type="term" value="P:positive regulation of DNA-templated transcription"/>
    <property type="evidence" value="ECO:0007669"/>
    <property type="project" value="TreeGrafter"/>
</dbReference>
<dbReference type="Pfam" id="PF07528">
    <property type="entry name" value="DZF_N"/>
    <property type="match status" value="1"/>
</dbReference>
<feature type="domain" description="DZF" evidence="8">
    <location>
        <begin position="35"/>
        <end position="384"/>
    </location>
</feature>
<dbReference type="PANTHER" id="PTHR46447">
    <property type="entry name" value="INTERLEUKIN ENHANCER-BINDING FACTOR"/>
    <property type="match status" value="1"/>
</dbReference>
<dbReference type="HOGENOM" id="CLU_064863_1_0_1"/>
<keyword evidence="3" id="KW-0238">DNA-binding</keyword>
<gene>
    <name evidence="9" type="ORF">CAEBREN_04210</name>
</gene>
<keyword evidence="4" id="KW-0010">Activator</keyword>
<dbReference type="InParanoid" id="G0NM70"/>
<comment type="subcellular location">
    <subcellularLocation>
        <location evidence="1">Nucleus</location>
    </subcellularLocation>
</comment>
<dbReference type="GO" id="GO:0003677">
    <property type="term" value="F:DNA binding"/>
    <property type="evidence" value="ECO:0007669"/>
    <property type="project" value="UniProtKB-KW"/>
</dbReference>
<dbReference type="eggNOG" id="KOG3793">
    <property type="taxonomic scope" value="Eukaryota"/>
</dbReference>
<evidence type="ECO:0000256" key="1">
    <source>
        <dbReference type="ARBA" id="ARBA00004123"/>
    </source>
</evidence>
<dbReference type="InterPro" id="IPR049401">
    <property type="entry name" value="DZF_dom_N"/>
</dbReference>
<proteinExistence type="predicted"/>
<dbReference type="AlphaFoldDB" id="G0NM70"/>
<evidence type="ECO:0000256" key="6">
    <source>
        <dbReference type="ARBA" id="ARBA00023242"/>
    </source>
</evidence>
<sequence length="385" mass="43073">MVHSNRGNYRHGAPRGYRPPVQDFPPFSAPVNQIKSVYDLTLDGSNLAKSKNSATDPQFDKEILDRGANLTPSVEYQTRVIQYAKKVIVALEKEREEHTLPEIGISYVGLVGSFATETSTHSSDKSDVVVQVNILPSYETTAELGRKLVENMKLADPKETGEPLPTDYGCLLLSHICQVRILFTINPHDAAKLEPGLHLDVKQMMLNYFAIRHAAWFSEMSRNMPQDFQQEYRALVRVLKDVRSRYKNFKPMSLWTLQYISFYCLVHGPNRQKVSLGTAFRRFFELIASGALLPKVSVLNDPTAPNHRIGFDLSLEEMDTVCIGAQTIVRILATGSDGYRTVLGIQGTPADLTQTISTWNGIEIKPGVEAYKEGCMDIPADKIPV</sequence>
<dbReference type="InterPro" id="IPR043519">
    <property type="entry name" value="NT_sf"/>
</dbReference>
<keyword evidence="2" id="KW-0805">Transcription regulation</keyword>
<dbReference type="GO" id="GO:0003725">
    <property type="term" value="F:double-stranded RNA binding"/>
    <property type="evidence" value="ECO:0007669"/>
    <property type="project" value="TreeGrafter"/>
</dbReference>
<evidence type="ECO:0000256" key="4">
    <source>
        <dbReference type="ARBA" id="ARBA00023159"/>
    </source>
</evidence>
<dbReference type="FunCoup" id="G0NM70">
    <property type="interactions" value="2926"/>
</dbReference>
<dbReference type="STRING" id="135651.G0NM70"/>
<keyword evidence="6" id="KW-0539">Nucleus</keyword>
<evidence type="ECO:0000256" key="5">
    <source>
        <dbReference type="ARBA" id="ARBA00023163"/>
    </source>
</evidence>
<dbReference type="PROSITE" id="PS50152">
    <property type="entry name" value="25A_SYNTH_3"/>
    <property type="match status" value="1"/>
</dbReference>
<dbReference type="PANTHER" id="PTHR46447:SF1">
    <property type="entry name" value="INTERLEUKIN ENHANCER-BINDING FACTOR 2"/>
    <property type="match status" value="1"/>
</dbReference>
<evidence type="ECO:0000256" key="2">
    <source>
        <dbReference type="ARBA" id="ARBA00023015"/>
    </source>
</evidence>
<feature type="region of interest" description="Disordered" evidence="7">
    <location>
        <begin position="1"/>
        <end position="25"/>
    </location>
</feature>
<evidence type="ECO:0000256" key="3">
    <source>
        <dbReference type="ARBA" id="ARBA00023125"/>
    </source>
</evidence>
<dbReference type="SUPFAM" id="SSF81301">
    <property type="entry name" value="Nucleotidyltransferase"/>
    <property type="match status" value="1"/>
</dbReference>
<protein>
    <recommendedName>
        <fullName evidence="8">DZF domain-containing protein</fullName>
    </recommendedName>
</protein>
<reference evidence="10" key="1">
    <citation type="submission" date="2011-07" db="EMBL/GenBank/DDBJ databases">
        <authorList>
            <consortium name="Caenorhabditis brenneri Sequencing and Analysis Consortium"/>
            <person name="Wilson R.K."/>
        </authorList>
    </citation>
    <scope>NUCLEOTIDE SEQUENCE [LARGE SCALE GENOMIC DNA]</scope>
    <source>
        <strain evidence="10">PB2801</strain>
    </source>
</reference>
<dbReference type="Pfam" id="PF20965">
    <property type="entry name" value="DZF_C"/>
    <property type="match status" value="1"/>
</dbReference>
<dbReference type="OrthoDB" id="5775647at2759"/>
<organism evidence="10">
    <name type="scientific">Caenorhabditis brenneri</name>
    <name type="common">Nematode worm</name>
    <dbReference type="NCBI Taxonomy" id="135651"/>
    <lineage>
        <taxon>Eukaryota</taxon>
        <taxon>Metazoa</taxon>
        <taxon>Ecdysozoa</taxon>
        <taxon>Nematoda</taxon>
        <taxon>Chromadorea</taxon>
        <taxon>Rhabditida</taxon>
        <taxon>Rhabditina</taxon>
        <taxon>Rhabditomorpha</taxon>
        <taxon>Rhabditoidea</taxon>
        <taxon>Rhabditidae</taxon>
        <taxon>Peloderinae</taxon>
        <taxon>Caenorhabditis</taxon>
    </lineage>
</organism>
<dbReference type="Gene3D" id="3.30.460.10">
    <property type="entry name" value="Beta Polymerase, domain 2"/>
    <property type="match status" value="1"/>
</dbReference>
<dbReference type="OMA" id="LEPEIHM"/>
<dbReference type="Proteomes" id="UP000008068">
    <property type="component" value="Unassembled WGS sequence"/>
</dbReference>